<dbReference type="Pfam" id="PF02872">
    <property type="entry name" value="5_nucleotid_C"/>
    <property type="match status" value="1"/>
</dbReference>
<sequence length="445" mass="48399">MHAVKLGILHTNDTHSYLDLFGQRAHLIKGLRARYEASLLLGAGDLFVGGPYFQLFAGQAEIALLNQLGYDAVTFGNHEFDLGPSFLASYLAQARVPFVSSNLDFSREPALADLAAQQVAPYRLYDLADGVCLALLAATTLETLENSSPGELIGFEEPRLALERNLTLARQAGASHFVLLSHLGYETDLALAQEVPDFAAIIGGHTHTVTEQPALVGQTLVVQAGYYGRLLGELSLWLYPDGSHQLGHYQLHDLSHYAKVARPVAKELKIWQSQAQARISQVIGQSRQALDGSREALSQGHTNLSQLVCQAYAAAARAKGWQVDFSLINGRGVRASLDQGPVTYEEALAILPFGCQLWVLEVTGADLKEALESGHYPRMIDSQGQPLEVEEAVKGLDPEATYQLVTNDFLGRGRDGYEALARHQLLDQQLGSDLDALVAYLAQEA</sequence>
<dbReference type="GO" id="GO:0008253">
    <property type="term" value="F:5'-nucleotidase activity"/>
    <property type="evidence" value="ECO:0007669"/>
    <property type="project" value="TreeGrafter"/>
</dbReference>
<reference evidence="5" key="1">
    <citation type="submission" date="2020-04" db="EMBL/GenBank/DDBJ databases">
        <title>Deep metagenomics examines the oral microbiome during advanced dental caries in children, revealing novel taxa and co-occurrences with host molecules.</title>
        <authorList>
            <person name="Baker J.L."/>
            <person name="Morton J.T."/>
            <person name="Dinis M."/>
            <person name="Alvarez R."/>
            <person name="Tran N.C."/>
            <person name="Knight R."/>
            <person name="Edlund A."/>
        </authorList>
    </citation>
    <scope>NUCLEOTIDE SEQUENCE</scope>
    <source>
        <strain evidence="5">JCVI_23_bin.16</strain>
    </source>
</reference>
<evidence type="ECO:0000259" key="3">
    <source>
        <dbReference type="Pfam" id="PF00149"/>
    </source>
</evidence>
<dbReference type="PRINTS" id="PR01607">
    <property type="entry name" value="APYRASEFAMLY"/>
</dbReference>
<name>A0A929QS18_ABIDE</name>
<dbReference type="InterPro" id="IPR008334">
    <property type="entry name" value="5'-Nucleotdase_C"/>
</dbReference>
<dbReference type="SUPFAM" id="SSF55816">
    <property type="entry name" value="5'-nucleotidase (syn. UDP-sugar hydrolase), C-terminal domain"/>
    <property type="match status" value="1"/>
</dbReference>
<dbReference type="Gene3D" id="3.60.21.10">
    <property type="match status" value="1"/>
</dbReference>
<dbReference type="PANTHER" id="PTHR11575:SF24">
    <property type="entry name" value="5'-NUCLEOTIDASE"/>
    <property type="match status" value="1"/>
</dbReference>
<evidence type="ECO:0000313" key="5">
    <source>
        <dbReference type="EMBL" id="MBF0934263.1"/>
    </source>
</evidence>
<evidence type="ECO:0000313" key="6">
    <source>
        <dbReference type="Proteomes" id="UP000757900"/>
    </source>
</evidence>
<protein>
    <submittedName>
        <fullName evidence="5">Bifunctional metallophosphatase/5'-nucleotidase</fullName>
    </submittedName>
</protein>
<dbReference type="PROSITE" id="PS00785">
    <property type="entry name" value="5_NUCLEOTIDASE_1"/>
    <property type="match status" value="1"/>
</dbReference>
<comment type="caution">
    <text evidence="5">The sequence shown here is derived from an EMBL/GenBank/DDBJ whole genome shotgun (WGS) entry which is preliminary data.</text>
</comment>
<feature type="domain" description="Calcineurin-like phosphoesterase" evidence="3">
    <location>
        <begin position="8"/>
        <end position="208"/>
    </location>
</feature>
<dbReference type="Proteomes" id="UP000757900">
    <property type="component" value="Unassembled WGS sequence"/>
</dbReference>
<dbReference type="GO" id="GO:0046872">
    <property type="term" value="F:metal ion binding"/>
    <property type="evidence" value="ECO:0007669"/>
    <property type="project" value="InterPro"/>
</dbReference>
<dbReference type="Pfam" id="PF00149">
    <property type="entry name" value="Metallophos"/>
    <property type="match status" value="1"/>
</dbReference>
<dbReference type="GO" id="GO:0008768">
    <property type="term" value="F:UDP-sugar diphosphatase activity"/>
    <property type="evidence" value="ECO:0007669"/>
    <property type="project" value="TreeGrafter"/>
</dbReference>
<dbReference type="InterPro" id="IPR006146">
    <property type="entry name" value="5'-Nucleotdase_CS"/>
</dbReference>
<dbReference type="GO" id="GO:0000166">
    <property type="term" value="F:nucleotide binding"/>
    <property type="evidence" value="ECO:0007669"/>
    <property type="project" value="UniProtKB-KW"/>
</dbReference>
<dbReference type="InterPro" id="IPR004843">
    <property type="entry name" value="Calcineurin-like_PHP"/>
</dbReference>
<feature type="domain" description="5'-Nucleotidase C-terminal" evidence="4">
    <location>
        <begin position="282"/>
        <end position="421"/>
    </location>
</feature>
<organism evidence="5 6">
    <name type="scientific">Abiotrophia defectiva</name>
    <name type="common">Streptococcus defectivus</name>
    <dbReference type="NCBI Taxonomy" id="46125"/>
    <lineage>
        <taxon>Bacteria</taxon>
        <taxon>Bacillati</taxon>
        <taxon>Bacillota</taxon>
        <taxon>Bacilli</taxon>
        <taxon>Lactobacillales</taxon>
        <taxon>Aerococcaceae</taxon>
        <taxon>Abiotrophia</taxon>
    </lineage>
</organism>
<evidence type="ECO:0000256" key="1">
    <source>
        <dbReference type="ARBA" id="ARBA00022729"/>
    </source>
</evidence>
<dbReference type="EMBL" id="JABZFV010000008">
    <property type="protein sequence ID" value="MBF0934263.1"/>
    <property type="molecule type" value="Genomic_DNA"/>
</dbReference>
<gene>
    <name evidence="5" type="ORF">HXK00_01305</name>
</gene>
<keyword evidence="2" id="KW-0378">Hydrolase</keyword>
<dbReference type="GO" id="GO:0030288">
    <property type="term" value="C:outer membrane-bounded periplasmic space"/>
    <property type="evidence" value="ECO:0007669"/>
    <property type="project" value="TreeGrafter"/>
</dbReference>
<keyword evidence="1" id="KW-0732">Signal</keyword>
<dbReference type="InterPro" id="IPR029052">
    <property type="entry name" value="Metallo-depent_PP-like"/>
</dbReference>
<proteinExistence type="inferred from homology"/>
<dbReference type="GO" id="GO:0009166">
    <property type="term" value="P:nucleotide catabolic process"/>
    <property type="evidence" value="ECO:0007669"/>
    <property type="project" value="InterPro"/>
</dbReference>
<dbReference type="AlphaFoldDB" id="A0A929QS18"/>
<keyword evidence="2" id="KW-0547">Nucleotide-binding</keyword>
<dbReference type="PANTHER" id="PTHR11575">
    <property type="entry name" value="5'-NUCLEOTIDASE-RELATED"/>
    <property type="match status" value="1"/>
</dbReference>
<dbReference type="InterPro" id="IPR036907">
    <property type="entry name" value="5'-Nucleotdase_C_sf"/>
</dbReference>
<evidence type="ECO:0000259" key="4">
    <source>
        <dbReference type="Pfam" id="PF02872"/>
    </source>
</evidence>
<accession>A0A929QS18</accession>
<dbReference type="InterPro" id="IPR006179">
    <property type="entry name" value="5_nucleotidase/apyrase"/>
</dbReference>
<dbReference type="CDD" id="cd00845">
    <property type="entry name" value="MPP_UshA_N_like"/>
    <property type="match status" value="1"/>
</dbReference>
<dbReference type="SUPFAM" id="SSF56300">
    <property type="entry name" value="Metallo-dependent phosphatases"/>
    <property type="match status" value="1"/>
</dbReference>
<comment type="similarity">
    <text evidence="2">Belongs to the 5'-nucleotidase family.</text>
</comment>
<evidence type="ECO:0000256" key="2">
    <source>
        <dbReference type="RuleBase" id="RU362119"/>
    </source>
</evidence>
<dbReference type="Gene3D" id="3.90.780.10">
    <property type="entry name" value="5'-Nucleotidase, C-terminal domain"/>
    <property type="match status" value="2"/>
</dbReference>